<gene>
    <name evidence="2" type="ORF">V8G54_027738</name>
</gene>
<dbReference type="Proteomes" id="UP001374535">
    <property type="component" value="Chromosome 9"/>
</dbReference>
<organism evidence="2 3">
    <name type="scientific">Vigna mungo</name>
    <name type="common">Black gram</name>
    <name type="synonym">Phaseolus mungo</name>
    <dbReference type="NCBI Taxonomy" id="3915"/>
    <lineage>
        <taxon>Eukaryota</taxon>
        <taxon>Viridiplantae</taxon>
        <taxon>Streptophyta</taxon>
        <taxon>Embryophyta</taxon>
        <taxon>Tracheophyta</taxon>
        <taxon>Spermatophyta</taxon>
        <taxon>Magnoliopsida</taxon>
        <taxon>eudicotyledons</taxon>
        <taxon>Gunneridae</taxon>
        <taxon>Pentapetalae</taxon>
        <taxon>rosids</taxon>
        <taxon>fabids</taxon>
        <taxon>Fabales</taxon>
        <taxon>Fabaceae</taxon>
        <taxon>Papilionoideae</taxon>
        <taxon>50 kb inversion clade</taxon>
        <taxon>NPAAA clade</taxon>
        <taxon>indigoferoid/millettioid clade</taxon>
        <taxon>Phaseoleae</taxon>
        <taxon>Vigna</taxon>
    </lineage>
</organism>
<dbReference type="AlphaFoldDB" id="A0AAQ3MQZ7"/>
<dbReference type="GO" id="GO:0001709">
    <property type="term" value="P:cell fate determination"/>
    <property type="evidence" value="ECO:0007669"/>
    <property type="project" value="TreeGrafter"/>
</dbReference>
<dbReference type="Pfam" id="PF24068">
    <property type="entry name" value="TPD1_C"/>
    <property type="match status" value="1"/>
</dbReference>
<evidence type="ECO:0000313" key="3">
    <source>
        <dbReference type="Proteomes" id="UP001374535"/>
    </source>
</evidence>
<evidence type="ECO:0000313" key="2">
    <source>
        <dbReference type="EMBL" id="WVY95587.1"/>
    </source>
</evidence>
<dbReference type="InterPro" id="IPR040361">
    <property type="entry name" value="TPD1"/>
</dbReference>
<dbReference type="PANTHER" id="PTHR33184">
    <property type="entry name" value="PROTEIN TAPETUM DETERMINANT 1-LIKE-RELATED"/>
    <property type="match status" value="1"/>
</dbReference>
<feature type="non-terminal residue" evidence="2">
    <location>
        <position position="1"/>
    </location>
</feature>
<protein>
    <submittedName>
        <fullName evidence="2">Uncharacterized protein</fullName>
    </submittedName>
</protein>
<dbReference type="PANTHER" id="PTHR33184:SF11">
    <property type="entry name" value="BETA-1,3-N-ACETYLGLUCOSAMINYLTRANSFERASE FAMILY PROTEIN"/>
    <property type="match status" value="1"/>
</dbReference>
<dbReference type="EMBL" id="CP144692">
    <property type="protein sequence ID" value="WVY95587.1"/>
    <property type="molecule type" value="Genomic_DNA"/>
</dbReference>
<proteinExistence type="predicted"/>
<accession>A0AAQ3MQZ7</accession>
<evidence type="ECO:0000256" key="1">
    <source>
        <dbReference type="ARBA" id="ARBA00022729"/>
    </source>
</evidence>
<reference evidence="2 3" key="1">
    <citation type="journal article" date="2023" name="Life. Sci Alliance">
        <title>Evolutionary insights into 3D genome organization and epigenetic landscape of Vigna mungo.</title>
        <authorList>
            <person name="Junaid A."/>
            <person name="Singh B."/>
            <person name="Bhatia S."/>
        </authorList>
    </citation>
    <scope>NUCLEOTIDE SEQUENCE [LARGE SCALE GENOMIC DNA]</scope>
    <source>
        <strain evidence="2">Urdbean</strain>
    </source>
</reference>
<keyword evidence="3" id="KW-1185">Reference proteome</keyword>
<sequence length="265" mass="30216">WSEKKEEYLVRLRFEWWERVGLVEEKVVESLGLDMWWFITGRVGHRDAGTVGRFGTAVVVVHRPFQHLQPRPPRPPLPPRLLLPLPRLFFLPRLELLRPCDEVMLLLWCCGCEEKPSSTVKRAVEPDSRESITTDMTTTRKTSSRTLKFFSFIIFHFLIIKGSCECSLNNINIGTARTGRVIGGQPEWNVTVINNCSCQQSQIKLSCKGFQSSESIDPSILSMEGDNCILINGNPMKGFDTVNFSYAWDPPFFMFPSRSVIGPCT</sequence>
<name>A0AAQ3MQZ7_VIGMU</name>
<keyword evidence="1" id="KW-0732">Signal</keyword>